<sequence>MTALSRPAVRTGSGLAALVRIIDGTVLLLAQAIGALVTVALFVAVMTSVIVRYATNASIGWVNELPDLLFPWLAMSGIVVAAQFGRHIVVEFGILLMPRAMGRVVLVIVHVLVAAIFVFLALEGRMVIEVTSAERFPVLGLPMSFAYLALVTGCVLIAVTALTTALRIAGDAGDPLKARDGMEPGGQHGEAAS</sequence>
<evidence type="ECO:0000256" key="9">
    <source>
        <dbReference type="RuleBase" id="RU369079"/>
    </source>
</evidence>
<gene>
    <name evidence="11" type="ORF">GGR16_003694</name>
</gene>
<dbReference type="AlphaFoldDB" id="A0A840C8I3"/>
<dbReference type="PANTHER" id="PTHR35011">
    <property type="entry name" value="2,3-DIKETO-L-GULONATE TRAP TRANSPORTER SMALL PERMEASE PROTEIN YIAM"/>
    <property type="match status" value="1"/>
</dbReference>
<dbReference type="EMBL" id="JACIEN010000004">
    <property type="protein sequence ID" value="MBB4018647.1"/>
    <property type="molecule type" value="Genomic_DNA"/>
</dbReference>
<dbReference type="GO" id="GO:0015740">
    <property type="term" value="P:C4-dicarboxylate transport"/>
    <property type="evidence" value="ECO:0007669"/>
    <property type="project" value="TreeGrafter"/>
</dbReference>
<comment type="subunit">
    <text evidence="9">The complex comprises the extracytoplasmic solute receptor protein and the two transmembrane proteins.</text>
</comment>
<comment type="subcellular location">
    <subcellularLocation>
        <location evidence="1 9">Cell inner membrane</location>
        <topology evidence="1 9">Multi-pass membrane protein</topology>
    </subcellularLocation>
</comment>
<dbReference type="GO" id="GO:0005886">
    <property type="term" value="C:plasma membrane"/>
    <property type="evidence" value="ECO:0007669"/>
    <property type="project" value="UniProtKB-SubCell"/>
</dbReference>
<evidence type="ECO:0000256" key="1">
    <source>
        <dbReference type="ARBA" id="ARBA00004429"/>
    </source>
</evidence>
<dbReference type="InterPro" id="IPR055348">
    <property type="entry name" value="DctQ"/>
</dbReference>
<feature type="transmembrane region" description="Helical" evidence="9">
    <location>
        <begin position="101"/>
        <end position="122"/>
    </location>
</feature>
<dbReference type="PANTHER" id="PTHR35011:SF2">
    <property type="entry name" value="2,3-DIKETO-L-GULONATE TRAP TRANSPORTER SMALL PERMEASE PROTEIN YIAM"/>
    <property type="match status" value="1"/>
</dbReference>
<dbReference type="GO" id="GO:0022857">
    <property type="term" value="F:transmembrane transporter activity"/>
    <property type="evidence" value="ECO:0007669"/>
    <property type="project" value="UniProtKB-UniRule"/>
</dbReference>
<evidence type="ECO:0000313" key="12">
    <source>
        <dbReference type="Proteomes" id="UP000577362"/>
    </source>
</evidence>
<keyword evidence="12" id="KW-1185">Reference proteome</keyword>
<organism evidence="11 12">
    <name type="scientific">Chelatococcus caeni</name>
    <dbReference type="NCBI Taxonomy" id="1348468"/>
    <lineage>
        <taxon>Bacteria</taxon>
        <taxon>Pseudomonadati</taxon>
        <taxon>Pseudomonadota</taxon>
        <taxon>Alphaproteobacteria</taxon>
        <taxon>Hyphomicrobiales</taxon>
        <taxon>Chelatococcaceae</taxon>
        <taxon>Chelatococcus</taxon>
    </lineage>
</organism>
<keyword evidence="2 9" id="KW-0813">Transport</keyword>
<keyword evidence="5 9" id="KW-0812">Transmembrane</keyword>
<dbReference type="RefSeq" id="WP_019400146.1">
    <property type="nucleotide sequence ID" value="NZ_JACIEN010000004.1"/>
</dbReference>
<evidence type="ECO:0000256" key="5">
    <source>
        <dbReference type="ARBA" id="ARBA00022692"/>
    </source>
</evidence>
<dbReference type="Pfam" id="PF04290">
    <property type="entry name" value="DctQ"/>
    <property type="match status" value="1"/>
</dbReference>
<dbReference type="Proteomes" id="UP000577362">
    <property type="component" value="Unassembled WGS sequence"/>
</dbReference>
<evidence type="ECO:0000256" key="6">
    <source>
        <dbReference type="ARBA" id="ARBA00022989"/>
    </source>
</evidence>
<protein>
    <recommendedName>
        <fullName evidence="9">TRAP transporter small permease protein</fullName>
    </recommendedName>
</protein>
<evidence type="ECO:0000259" key="10">
    <source>
        <dbReference type="Pfam" id="PF04290"/>
    </source>
</evidence>
<keyword evidence="3" id="KW-1003">Cell membrane</keyword>
<evidence type="ECO:0000313" key="11">
    <source>
        <dbReference type="EMBL" id="MBB4018647.1"/>
    </source>
</evidence>
<keyword evidence="7 9" id="KW-0472">Membrane</keyword>
<keyword evidence="4 9" id="KW-0997">Cell inner membrane</keyword>
<feature type="domain" description="Tripartite ATP-independent periplasmic transporters DctQ component" evidence="10">
    <location>
        <begin position="41"/>
        <end position="168"/>
    </location>
</feature>
<comment type="caution">
    <text evidence="11">The sequence shown here is derived from an EMBL/GenBank/DDBJ whole genome shotgun (WGS) entry which is preliminary data.</text>
</comment>
<comment type="similarity">
    <text evidence="8 9">Belongs to the TRAP transporter small permease family.</text>
</comment>
<proteinExistence type="inferred from homology"/>
<evidence type="ECO:0000256" key="8">
    <source>
        <dbReference type="ARBA" id="ARBA00038436"/>
    </source>
</evidence>
<name>A0A840C8I3_9HYPH</name>
<comment type="function">
    <text evidence="9">Part of the tripartite ATP-independent periplasmic (TRAP) transport system.</text>
</comment>
<feature type="transmembrane region" description="Helical" evidence="9">
    <location>
        <begin position="70"/>
        <end position="89"/>
    </location>
</feature>
<evidence type="ECO:0000256" key="7">
    <source>
        <dbReference type="ARBA" id="ARBA00023136"/>
    </source>
</evidence>
<feature type="transmembrane region" description="Helical" evidence="9">
    <location>
        <begin position="26"/>
        <end position="50"/>
    </location>
</feature>
<feature type="transmembrane region" description="Helical" evidence="9">
    <location>
        <begin position="145"/>
        <end position="169"/>
    </location>
</feature>
<reference evidence="11 12" key="1">
    <citation type="submission" date="2020-08" db="EMBL/GenBank/DDBJ databases">
        <title>Genomic Encyclopedia of Type Strains, Phase IV (KMG-IV): sequencing the most valuable type-strain genomes for metagenomic binning, comparative biology and taxonomic classification.</title>
        <authorList>
            <person name="Goeker M."/>
        </authorList>
    </citation>
    <scope>NUCLEOTIDE SEQUENCE [LARGE SCALE GENOMIC DNA]</scope>
    <source>
        <strain evidence="11 12">DSM 103737</strain>
    </source>
</reference>
<dbReference type="InterPro" id="IPR007387">
    <property type="entry name" value="TRAP_DctQ"/>
</dbReference>
<evidence type="ECO:0000256" key="2">
    <source>
        <dbReference type="ARBA" id="ARBA00022448"/>
    </source>
</evidence>
<evidence type="ECO:0000256" key="4">
    <source>
        <dbReference type="ARBA" id="ARBA00022519"/>
    </source>
</evidence>
<keyword evidence="6 9" id="KW-1133">Transmembrane helix</keyword>
<accession>A0A840C8I3</accession>
<evidence type="ECO:0000256" key="3">
    <source>
        <dbReference type="ARBA" id="ARBA00022475"/>
    </source>
</evidence>